<reference evidence="3 4" key="1">
    <citation type="submission" date="2024-02" db="EMBL/GenBank/DDBJ databases">
        <title>High-quality chromosome-scale genome assembly of Pensacola bahiagrass (Paspalum notatum Flugge var. saurae).</title>
        <authorList>
            <person name="Vega J.M."/>
            <person name="Podio M."/>
            <person name="Orjuela J."/>
            <person name="Siena L.A."/>
            <person name="Pessino S.C."/>
            <person name="Combes M.C."/>
            <person name="Mariac C."/>
            <person name="Albertini E."/>
            <person name="Pupilli F."/>
            <person name="Ortiz J.P.A."/>
            <person name="Leblanc O."/>
        </authorList>
    </citation>
    <scope>NUCLEOTIDE SEQUENCE [LARGE SCALE GENOMIC DNA]</scope>
    <source>
        <strain evidence="3">R1</strain>
        <tissue evidence="3">Leaf</tissue>
    </source>
</reference>
<organism evidence="3 4">
    <name type="scientific">Paspalum notatum var. saurae</name>
    <dbReference type="NCBI Taxonomy" id="547442"/>
    <lineage>
        <taxon>Eukaryota</taxon>
        <taxon>Viridiplantae</taxon>
        <taxon>Streptophyta</taxon>
        <taxon>Embryophyta</taxon>
        <taxon>Tracheophyta</taxon>
        <taxon>Spermatophyta</taxon>
        <taxon>Magnoliopsida</taxon>
        <taxon>Liliopsida</taxon>
        <taxon>Poales</taxon>
        <taxon>Poaceae</taxon>
        <taxon>PACMAD clade</taxon>
        <taxon>Panicoideae</taxon>
        <taxon>Andropogonodae</taxon>
        <taxon>Paspaleae</taxon>
        <taxon>Paspalinae</taxon>
        <taxon>Paspalum</taxon>
    </lineage>
</organism>
<keyword evidence="4" id="KW-1185">Reference proteome</keyword>
<keyword evidence="2" id="KW-0472">Membrane</keyword>
<evidence type="ECO:0000313" key="4">
    <source>
        <dbReference type="Proteomes" id="UP001341281"/>
    </source>
</evidence>
<sequence>MRRACNIHSMPMPACPATILPAWIYIYIYIGAMPPPLPCLSSFSPVLSCAHILIFEMEDGRRRHWRADYCGFRPVQYSHRKDPRNPSALPPLMAVLRTYAPARCPLQGRPPHAMRGPDGEESPHSNLGLCCVRPTSQSPARHPTTTCPLPPSVAGAEAEYSTPTRQEAEKWAN</sequence>
<keyword evidence="2" id="KW-1133">Transmembrane helix</keyword>
<dbReference type="Proteomes" id="UP001341281">
    <property type="component" value="Chromosome 01"/>
</dbReference>
<evidence type="ECO:0000256" key="1">
    <source>
        <dbReference type="SAM" id="MobiDB-lite"/>
    </source>
</evidence>
<gene>
    <name evidence="3" type="ORF">U9M48_001647</name>
</gene>
<proteinExistence type="predicted"/>
<evidence type="ECO:0000313" key="3">
    <source>
        <dbReference type="EMBL" id="WVZ50391.1"/>
    </source>
</evidence>
<evidence type="ECO:0000256" key="2">
    <source>
        <dbReference type="SAM" id="Phobius"/>
    </source>
</evidence>
<feature type="transmembrane region" description="Helical" evidence="2">
    <location>
        <begin position="12"/>
        <end position="30"/>
    </location>
</feature>
<protein>
    <submittedName>
        <fullName evidence="3">Uncharacterized protein</fullName>
    </submittedName>
</protein>
<name>A0AAQ3PNY6_PASNO</name>
<accession>A0AAQ3PNY6</accession>
<dbReference type="AlphaFoldDB" id="A0AAQ3PNY6"/>
<dbReference type="EMBL" id="CP144745">
    <property type="protein sequence ID" value="WVZ50391.1"/>
    <property type="molecule type" value="Genomic_DNA"/>
</dbReference>
<feature type="region of interest" description="Disordered" evidence="1">
    <location>
        <begin position="133"/>
        <end position="173"/>
    </location>
</feature>
<keyword evidence="2" id="KW-0812">Transmembrane</keyword>
<feature type="compositionally biased region" description="Polar residues" evidence="1">
    <location>
        <begin position="134"/>
        <end position="147"/>
    </location>
</feature>